<dbReference type="Proteomes" id="UP000270261">
    <property type="component" value="Unassembled WGS sequence"/>
</dbReference>
<protein>
    <submittedName>
        <fullName evidence="3">Uncharacterized protein</fullName>
    </submittedName>
</protein>
<sequence>MKRSQPRLLAASIAALLVSIPAWQSLQAQEVPSTAETGASTAPQSDTATAAPDNTAAGTPVAETTASTAATGSAASASTQGTSLRRIWAWMQPISSQGVRADVLARALTASTTNDQGRQVAVPWSQAMPGGTPLTGTGHENRRLQQNQLEGNTLQYISHTDQDTRDISQGLEQSRTEVSWRLPSGELDNLKWSRPGTPLLSVGQSAFNILEVRTSGSTWFRRRHSASVQASSELVLKQGERIPFEQVIQDWNSGSGPQRIQLMLLKGERHDQFRVCFNINTILVHRLTCNVWQVPGSYWRNPQPLRYVGPYLDIASDNGENLYLRYPQ</sequence>
<feature type="compositionally biased region" description="Low complexity" evidence="1">
    <location>
        <begin position="46"/>
        <end position="78"/>
    </location>
</feature>
<accession>A0A3R8LNS9</accession>
<evidence type="ECO:0000256" key="2">
    <source>
        <dbReference type="SAM" id="SignalP"/>
    </source>
</evidence>
<feature type="chain" id="PRO_5018744841" evidence="2">
    <location>
        <begin position="25"/>
        <end position="328"/>
    </location>
</feature>
<reference evidence="3 4" key="1">
    <citation type="submission" date="2018-11" db="EMBL/GenBank/DDBJ databases">
        <title>Genome sequencing of Lautropia sp. KCOM 2505 (= ChDC F240).</title>
        <authorList>
            <person name="Kook J.-K."/>
            <person name="Park S.-N."/>
            <person name="Lim Y.K."/>
        </authorList>
    </citation>
    <scope>NUCLEOTIDE SEQUENCE [LARGE SCALE GENOMIC DNA]</scope>
    <source>
        <strain evidence="3 4">KCOM 2505</strain>
    </source>
</reference>
<feature type="compositionally biased region" description="Polar residues" evidence="1">
    <location>
        <begin position="34"/>
        <end position="45"/>
    </location>
</feature>
<feature type="region of interest" description="Disordered" evidence="1">
    <location>
        <begin position="34"/>
        <end position="78"/>
    </location>
</feature>
<dbReference type="EMBL" id="RRUE01000001">
    <property type="protein sequence ID" value="RRN45301.1"/>
    <property type="molecule type" value="Genomic_DNA"/>
</dbReference>
<proteinExistence type="predicted"/>
<gene>
    <name evidence="3" type="ORF">EHV23_03480</name>
</gene>
<name>A0A3R8LNS9_9BURK</name>
<comment type="caution">
    <text evidence="3">The sequence shown here is derived from an EMBL/GenBank/DDBJ whole genome shotgun (WGS) entry which is preliminary data.</text>
</comment>
<feature type="region of interest" description="Disordered" evidence="1">
    <location>
        <begin position="114"/>
        <end position="139"/>
    </location>
</feature>
<evidence type="ECO:0000313" key="3">
    <source>
        <dbReference type="EMBL" id="RRN45301.1"/>
    </source>
</evidence>
<dbReference type="RefSeq" id="WP_125094729.1">
    <property type="nucleotide sequence ID" value="NZ_RRUE01000001.1"/>
</dbReference>
<feature type="signal peptide" evidence="2">
    <location>
        <begin position="1"/>
        <end position="24"/>
    </location>
</feature>
<organism evidence="3 4">
    <name type="scientific">Lautropia dentalis</name>
    <dbReference type="NCBI Taxonomy" id="2490857"/>
    <lineage>
        <taxon>Bacteria</taxon>
        <taxon>Pseudomonadati</taxon>
        <taxon>Pseudomonadota</taxon>
        <taxon>Betaproteobacteria</taxon>
        <taxon>Burkholderiales</taxon>
        <taxon>Burkholderiaceae</taxon>
        <taxon>Lautropia</taxon>
    </lineage>
</organism>
<dbReference type="OrthoDB" id="9144114at2"/>
<evidence type="ECO:0000256" key="1">
    <source>
        <dbReference type="SAM" id="MobiDB-lite"/>
    </source>
</evidence>
<evidence type="ECO:0000313" key="4">
    <source>
        <dbReference type="Proteomes" id="UP000270261"/>
    </source>
</evidence>
<keyword evidence="4" id="KW-1185">Reference proteome</keyword>
<dbReference type="AlphaFoldDB" id="A0A3R8LNS9"/>
<keyword evidence="2" id="KW-0732">Signal</keyword>